<keyword evidence="2" id="KW-1185">Reference proteome</keyword>
<dbReference type="AlphaFoldDB" id="A0AAV2ALR6"/>
<gene>
    <name evidence="1" type="ORF">LARSCL_LOCUS13389</name>
</gene>
<accession>A0AAV2ALR6</accession>
<dbReference type="Proteomes" id="UP001497382">
    <property type="component" value="Unassembled WGS sequence"/>
</dbReference>
<dbReference type="EMBL" id="CAXIEN010000184">
    <property type="protein sequence ID" value="CAL1284891.1"/>
    <property type="molecule type" value="Genomic_DNA"/>
</dbReference>
<evidence type="ECO:0000313" key="1">
    <source>
        <dbReference type="EMBL" id="CAL1284891.1"/>
    </source>
</evidence>
<name>A0AAV2ALR6_9ARAC</name>
<sequence length="47" mass="5683">MLIKKLRKMYEDIFFALSILLNGRSLRHAAYFQVCIKCFKNTRLKLF</sequence>
<comment type="caution">
    <text evidence="1">The sequence shown here is derived from an EMBL/GenBank/DDBJ whole genome shotgun (WGS) entry which is preliminary data.</text>
</comment>
<proteinExistence type="predicted"/>
<evidence type="ECO:0000313" key="2">
    <source>
        <dbReference type="Proteomes" id="UP001497382"/>
    </source>
</evidence>
<organism evidence="1 2">
    <name type="scientific">Larinioides sclopetarius</name>
    <dbReference type="NCBI Taxonomy" id="280406"/>
    <lineage>
        <taxon>Eukaryota</taxon>
        <taxon>Metazoa</taxon>
        <taxon>Ecdysozoa</taxon>
        <taxon>Arthropoda</taxon>
        <taxon>Chelicerata</taxon>
        <taxon>Arachnida</taxon>
        <taxon>Araneae</taxon>
        <taxon>Araneomorphae</taxon>
        <taxon>Entelegynae</taxon>
        <taxon>Araneoidea</taxon>
        <taxon>Araneidae</taxon>
        <taxon>Larinioides</taxon>
    </lineage>
</organism>
<protein>
    <submittedName>
        <fullName evidence="1">Uncharacterized protein</fullName>
    </submittedName>
</protein>
<reference evidence="1 2" key="1">
    <citation type="submission" date="2024-04" db="EMBL/GenBank/DDBJ databases">
        <authorList>
            <person name="Rising A."/>
            <person name="Reimegard J."/>
            <person name="Sonavane S."/>
            <person name="Akerstrom W."/>
            <person name="Nylinder S."/>
            <person name="Hedman E."/>
            <person name="Kallberg Y."/>
        </authorList>
    </citation>
    <scope>NUCLEOTIDE SEQUENCE [LARGE SCALE GENOMIC DNA]</scope>
</reference>